<gene>
    <name evidence="1" type="ORF">U0070_021894</name>
</gene>
<reference evidence="1 2" key="1">
    <citation type="journal article" date="2023" name="bioRxiv">
        <title>Conserved and derived expression patterns and positive selection on dental genes reveal complex evolutionary context of ever-growing rodent molars.</title>
        <authorList>
            <person name="Calamari Z.T."/>
            <person name="Song A."/>
            <person name="Cohen E."/>
            <person name="Akter M."/>
            <person name="Roy R.D."/>
            <person name="Hallikas O."/>
            <person name="Christensen M.M."/>
            <person name="Li P."/>
            <person name="Marangoni P."/>
            <person name="Jernvall J."/>
            <person name="Klein O.D."/>
        </authorList>
    </citation>
    <scope>NUCLEOTIDE SEQUENCE [LARGE SCALE GENOMIC DNA]</scope>
    <source>
        <strain evidence="1">V071</strain>
    </source>
</reference>
<name>A0AAW0IFH8_MYOGA</name>
<evidence type="ECO:0008006" key="3">
    <source>
        <dbReference type="Google" id="ProtNLM"/>
    </source>
</evidence>
<proteinExistence type="predicted"/>
<dbReference type="EMBL" id="JBBHLL010000139">
    <property type="protein sequence ID" value="KAK7813047.1"/>
    <property type="molecule type" value="Genomic_DNA"/>
</dbReference>
<accession>A0AAW0IFH8</accession>
<sequence>MGSNYFLLGNIVETVCLLLTCKTNYLLRTSFCILSTMRNGTASTISTAFTMSASDVSARSHCVTSFGLTISRMCRFESRVTIKQSLLQG</sequence>
<evidence type="ECO:0000313" key="1">
    <source>
        <dbReference type="EMBL" id="KAK7813047.1"/>
    </source>
</evidence>
<organism evidence="1 2">
    <name type="scientific">Myodes glareolus</name>
    <name type="common">Bank vole</name>
    <name type="synonym">Clethrionomys glareolus</name>
    <dbReference type="NCBI Taxonomy" id="447135"/>
    <lineage>
        <taxon>Eukaryota</taxon>
        <taxon>Metazoa</taxon>
        <taxon>Chordata</taxon>
        <taxon>Craniata</taxon>
        <taxon>Vertebrata</taxon>
        <taxon>Euteleostomi</taxon>
        <taxon>Mammalia</taxon>
        <taxon>Eutheria</taxon>
        <taxon>Euarchontoglires</taxon>
        <taxon>Glires</taxon>
        <taxon>Rodentia</taxon>
        <taxon>Myomorpha</taxon>
        <taxon>Muroidea</taxon>
        <taxon>Cricetidae</taxon>
        <taxon>Arvicolinae</taxon>
        <taxon>Myodes</taxon>
    </lineage>
</organism>
<comment type="caution">
    <text evidence="1">The sequence shown here is derived from an EMBL/GenBank/DDBJ whole genome shotgun (WGS) entry which is preliminary data.</text>
</comment>
<keyword evidence="2" id="KW-1185">Reference proteome</keyword>
<dbReference type="AlphaFoldDB" id="A0AAW0IFH8"/>
<dbReference type="Proteomes" id="UP001488838">
    <property type="component" value="Unassembled WGS sequence"/>
</dbReference>
<protein>
    <recommendedName>
        <fullName evidence="3">Secreted protein</fullName>
    </recommendedName>
</protein>
<evidence type="ECO:0000313" key="2">
    <source>
        <dbReference type="Proteomes" id="UP001488838"/>
    </source>
</evidence>